<accession>A0A8K0DZJ8</accession>
<dbReference type="OrthoDB" id="848707at2759"/>
<evidence type="ECO:0000313" key="3">
    <source>
        <dbReference type="Proteomes" id="UP000796880"/>
    </source>
</evidence>
<feature type="chain" id="PRO_5035433355" evidence="1">
    <location>
        <begin position="21"/>
        <end position="88"/>
    </location>
</feature>
<protein>
    <submittedName>
        <fullName evidence="2">Uncharacterized protein</fullName>
    </submittedName>
</protein>
<evidence type="ECO:0000313" key="2">
    <source>
        <dbReference type="EMBL" id="KAF3436665.1"/>
    </source>
</evidence>
<keyword evidence="1" id="KW-0732">Signal</keyword>
<organism evidence="2 3">
    <name type="scientific">Rhamnella rubrinervis</name>
    <dbReference type="NCBI Taxonomy" id="2594499"/>
    <lineage>
        <taxon>Eukaryota</taxon>
        <taxon>Viridiplantae</taxon>
        <taxon>Streptophyta</taxon>
        <taxon>Embryophyta</taxon>
        <taxon>Tracheophyta</taxon>
        <taxon>Spermatophyta</taxon>
        <taxon>Magnoliopsida</taxon>
        <taxon>eudicotyledons</taxon>
        <taxon>Gunneridae</taxon>
        <taxon>Pentapetalae</taxon>
        <taxon>rosids</taxon>
        <taxon>fabids</taxon>
        <taxon>Rosales</taxon>
        <taxon>Rhamnaceae</taxon>
        <taxon>rhamnoid group</taxon>
        <taxon>Rhamneae</taxon>
        <taxon>Rhamnella</taxon>
    </lineage>
</organism>
<proteinExistence type="predicted"/>
<sequence length="88" mass="10021">MCYPLLLSKVFAFFGVDVIGEDIGMPGPTNVLTEANLYRMGYVRVLGIWQLVHQPLHAGEHIEDIYTGLVTRQDMMEAQLQQQDKQLQ</sequence>
<comment type="caution">
    <text evidence="2">The sequence shown here is derived from an EMBL/GenBank/DDBJ whole genome shotgun (WGS) entry which is preliminary data.</text>
</comment>
<feature type="signal peptide" evidence="1">
    <location>
        <begin position="1"/>
        <end position="20"/>
    </location>
</feature>
<dbReference type="AlphaFoldDB" id="A0A8K0DZJ8"/>
<dbReference type="EMBL" id="VOIH02000009">
    <property type="protein sequence ID" value="KAF3436665.1"/>
    <property type="molecule type" value="Genomic_DNA"/>
</dbReference>
<gene>
    <name evidence="2" type="ORF">FNV43_RR19412</name>
</gene>
<keyword evidence="3" id="KW-1185">Reference proteome</keyword>
<dbReference type="Proteomes" id="UP000796880">
    <property type="component" value="Unassembled WGS sequence"/>
</dbReference>
<evidence type="ECO:0000256" key="1">
    <source>
        <dbReference type="SAM" id="SignalP"/>
    </source>
</evidence>
<name>A0A8K0DZJ8_9ROSA</name>
<reference evidence="2" key="1">
    <citation type="submission" date="2020-03" db="EMBL/GenBank/DDBJ databases">
        <title>A high-quality chromosome-level genome assembly of a woody plant with both climbing and erect habits, Rhamnella rubrinervis.</title>
        <authorList>
            <person name="Lu Z."/>
            <person name="Yang Y."/>
            <person name="Zhu X."/>
            <person name="Sun Y."/>
        </authorList>
    </citation>
    <scope>NUCLEOTIDE SEQUENCE</scope>
    <source>
        <strain evidence="2">BYM</strain>
        <tissue evidence="2">Leaf</tissue>
    </source>
</reference>